<feature type="region of interest" description="Disordered" evidence="10">
    <location>
        <begin position="1011"/>
        <end position="1030"/>
    </location>
</feature>
<feature type="domain" description="Tripeptidyl peptidase II second Ig-like" evidence="12">
    <location>
        <begin position="775"/>
        <end position="961"/>
    </location>
</feature>
<evidence type="ECO:0000259" key="12">
    <source>
        <dbReference type="Pfam" id="PF12580"/>
    </source>
</evidence>
<evidence type="ECO:0000256" key="4">
    <source>
        <dbReference type="ARBA" id="ARBA00020244"/>
    </source>
</evidence>
<dbReference type="Proteomes" id="UP000007799">
    <property type="component" value="Unassembled WGS sequence"/>
</dbReference>
<dbReference type="Gene3D" id="1.25.40.710">
    <property type="match status" value="1"/>
</dbReference>
<keyword evidence="8 9" id="KW-0720">Serine protease</keyword>
<dbReference type="SUPFAM" id="SSF52743">
    <property type="entry name" value="Subtilisin-like"/>
    <property type="match status" value="1"/>
</dbReference>
<dbReference type="GO" id="GO:0004252">
    <property type="term" value="F:serine-type endopeptidase activity"/>
    <property type="evidence" value="ECO:0007669"/>
    <property type="project" value="UniProtKB-UniRule"/>
</dbReference>
<evidence type="ECO:0000259" key="14">
    <source>
        <dbReference type="Pfam" id="PF21316"/>
    </source>
</evidence>
<dbReference type="STRING" id="946362.F2UQV8"/>
<dbReference type="GO" id="GO:0005829">
    <property type="term" value="C:cytosol"/>
    <property type="evidence" value="ECO:0007669"/>
    <property type="project" value="TreeGrafter"/>
</dbReference>
<evidence type="ECO:0000256" key="2">
    <source>
        <dbReference type="ARBA" id="ARBA00011073"/>
    </source>
</evidence>
<feature type="active site" description="Charge relay system" evidence="9">
    <location>
        <position position="45"/>
    </location>
</feature>
<dbReference type="InterPro" id="IPR023828">
    <property type="entry name" value="Peptidase_S8_Ser-AS"/>
</dbReference>
<dbReference type="GO" id="GO:0008240">
    <property type="term" value="F:tripeptidyl-peptidase activity"/>
    <property type="evidence" value="ECO:0007669"/>
    <property type="project" value="UniProtKB-EC"/>
</dbReference>
<dbReference type="PRINTS" id="PR00723">
    <property type="entry name" value="SUBTILISIN"/>
</dbReference>
<evidence type="ECO:0000256" key="8">
    <source>
        <dbReference type="ARBA" id="ARBA00022825"/>
    </source>
</evidence>
<comment type="similarity">
    <text evidence="2 9">Belongs to the peptidase S8 family.</text>
</comment>
<dbReference type="GO" id="GO:0004177">
    <property type="term" value="F:aminopeptidase activity"/>
    <property type="evidence" value="ECO:0007669"/>
    <property type="project" value="UniProtKB-KW"/>
</dbReference>
<keyword evidence="16" id="KW-1185">Reference proteome</keyword>
<evidence type="ECO:0000256" key="5">
    <source>
        <dbReference type="ARBA" id="ARBA00022438"/>
    </source>
</evidence>
<dbReference type="OMA" id="SLRDFQC"/>
<keyword evidence="5" id="KW-0031">Aminopeptidase</keyword>
<dbReference type="PROSITE" id="PS00137">
    <property type="entry name" value="SUBTILASE_HIS"/>
    <property type="match status" value="1"/>
</dbReference>
<proteinExistence type="inferred from homology"/>
<feature type="domain" description="Tripeptidyl-peptidase II galactose-binding" evidence="14">
    <location>
        <begin position="658"/>
        <end position="743"/>
    </location>
</feature>
<dbReference type="RefSeq" id="XP_004988339.1">
    <property type="nucleotide sequence ID" value="XM_004988282.1"/>
</dbReference>
<dbReference type="InterPro" id="IPR000209">
    <property type="entry name" value="Peptidase_S8/S53_dom"/>
</dbReference>
<name>F2UQV8_SALR5</name>
<protein>
    <recommendedName>
        <fullName evidence="4">Tripeptidyl-peptidase 2</fullName>
        <ecNumber evidence="3">3.4.14.10</ecNumber>
    </recommendedName>
</protein>
<dbReference type="InterPro" id="IPR022398">
    <property type="entry name" value="Peptidase_S8_His-AS"/>
</dbReference>
<dbReference type="PROSITE" id="PS00138">
    <property type="entry name" value="SUBTILASE_SER"/>
    <property type="match status" value="1"/>
</dbReference>
<dbReference type="PANTHER" id="PTHR43806:SF14">
    <property type="entry name" value="TRIPEPTIDYL-PEPTIDASE 2"/>
    <property type="match status" value="1"/>
</dbReference>
<dbReference type="EC" id="3.4.14.10" evidence="3"/>
<dbReference type="Pfam" id="PF21316">
    <property type="entry name" value="TPPII_GBD"/>
    <property type="match status" value="1"/>
</dbReference>
<dbReference type="InterPro" id="IPR048384">
    <property type="entry name" value="TPPII_GBD"/>
</dbReference>
<dbReference type="InterPro" id="IPR022229">
    <property type="entry name" value="TPPII_Ig-like-2"/>
</dbReference>
<evidence type="ECO:0000313" key="16">
    <source>
        <dbReference type="Proteomes" id="UP000007799"/>
    </source>
</evidence>
<dbReference type="FunFam" id="3.40.50.200:FF:000003">
    <property type="entry name" value="Tripeptidyl peptidase 2"/>
    <property type="match status" value="1"/>
</dbReference>
<dbReference type="Pfam" id="PF12580">
    <property type="entry name" value="TPPII"/>
    <property type="match status" value="1"/>
</dbReference>
<keyword evidence="6 9" id="KW-0645">Protease</keyword>
<dbReference type="InParanoid" id="F2UQV8"/>
<evidence type="ECO:0000256" key="10">
    <source>
        <dbReference type="SAM" id="MobiDB-lite"/>
    </source>
</evidence>
<dbReference type="FunCoup" id="F2UQV8">
    <property type="interactions" value="2133"/>
</dbReference>
<feature type="domain" description="Tripeptidyl-peptidase II first Ig-like" evidence="13">
    <location>
        <begin position="532"/>
        <end position="636"/>
    </location>
</feature>
<dbReference type="Pfam" id="PF21223">
    <property type="entry name" value="TPPII_Ig-like-1"/>
    <property type="match status" value="1"/>
</dbReference>
<keyword evidence="7 9" id="KW-0378">Hydrolase</keyword>
<organism evidence="16">
    <name type="scientific">Salpingoeca rosetta (strain ATCC 50818 / BSB-021)</name>
    <dbReference type="NCBI Taxonomy" id="946362"/>
    <lineage>
        <taxon>Eukaryota</taxon>
        <taxon>Choanoflagellata</taxon>
        <taxon>Craspedida</taxon>
        <taxon>Salpingoecidae</taxon>
        <taxon>Salpingoeca</taxon>
    </lineage>
</organism>
<dbReference type="Pfam" id="PF00082">
    <property type="entry name" value="Peptidase_S8"/>
    <property type="match status" value="1"/>
</dbReference>
<comment type="catalytic activity">
    <reaction evidence="1">
        <text>Release of an N-terminal tripeptide from a polypeptide.</text>
        <dbReference type="EC" id="3.4.14.10"/>
    </reaction>
</comment>
<evidence type="ECO:0000256" key="9">
    <source>
        <dbReference type="PROSITE-ProRule" id="PRU01240"/>
    </source>
</evidence>
<dbReference type="PROSITE" id="PS51892">
    <property type="entry name" value="SUBTILASE"/>
    <property type="match status" value="1"/>
</dbReference>
<dbReference type="eggNOG" id="KOG1114">
    <property type="taxonomic scope" value="Eukaryota"/>
</dbReference>
<evidence type="ECO:0000259" key="11">
    <source>
        <dbReference type="Pfam" id="PF00082"/>
    </source>
</evidence>
<evidence type="ECO:0000256" key="1">
    <source>
        <dbReference type="ARBA" id="ARBA00001910"/>
    </source>
</evidence>
<evidence type="ECO:0000256" key="6">
    <source>
        <dbReference type="ARBA" id="ARBA00022670"/>
    </source>
</evidence>
<evidence type="ECO:0000313" key="15">
    <source>
        <dbReference type="EMBL" id="EGD80014.1"/>
    </source>
</evidence>
<dbReference type="InterPro" id="IPR048383">
    <property type="entry name" value="TPPII_Ig-like-1"/>
</dbReference>
<dbReference type="InterPro" id="IPR046939">
    <property type="entry name" value="TPPII_C_sf"/>
</dbReference>
<feature type="domain" description="Peptidase S8/S53" evidence="11">
    <location>
        <begin position="36"/>
        <end position="497"/>
    </location>
</feature>
<dbReference type="GO" id="GO:0006508">
    <property type="term" value="P:proteolysis"/>
    <property type="evidence" value="ECO:0007669"/>
    <property type="project" value="UniProtKB-KW"/>
</dbReference>
<dbReference type="OrthoDB" id="10256524at2759"/>
<sequence>MTTVADNTHAAELSALIPAQETGALAIQRNDPECDGRGIRIAVFDTGVDPAALHLKTTTDGKPKIIDIVDTTGSGDVDMKKVVKLGDDRSFKTLTGRTFKVPEAWACPSGEVRVGVKAAFELFPTPLIRRLKRKRKEDWEKKARAVTRAAEAEETAAKDKTPDDEARLKELKARVGALSSHVGGYADHGPVLDCIAFNNGTEWMAVVADETVTDLSSVSPMGDYKQRQEYGLFSDEDQMSYSFKFYADGDILSIVTTSGSHGTHVAGILGAHDESSSERNGVAPGVQVVSVKIGDGRLDSMETGAGIIRGVNAAIDNGCHLINMSFGEASAVPNAGHVVRALQDAVREKGIIFIGSASNSGPALSTLGCPGGLSSALIGVGAYASSALMASSYALPHPVPDVQYTWSSRGPTPDGATGVCISAPGGAITDVPTYNLKSTQLMNGTSMSSPNMCGSAAVLLSALMKRGIPWSPFSVRKALENTAKPLSGSTPLDNGQGVAQVDKALDLLVNHRDDLSFLPEYKVEAGYFAMGGRGIYLRDPGHFTQDRVEAIVSVTPSFHKDTPKEDLIHFECPLSLVCDKSWVNVASFLLMNNSTRSFGVHVNTGDLEPGLHYTEIRAYRVGDADAGPVFRVPVTVCKPTPLAAPQSTATTSAVMSAGAVKRYFYAVPSGVTGCKVTVTGGAFEGSRRFILHAVQLAHQKPFNNAELHRFFALRERETTTFELAINGDRGLEVCVAQWWSSAGACDITITVEFIGLDLRGDRTFAGPARLDALCTLGKVTLQPKVQYTTLERVIFPVRAGTVRPLREERNVLIDGSHMYALELSYSFSLSDKANVYPVLPGVSDFLYEGDMHNQLWMIFDDNNRILQRGDAFPNRYKTDLKKGSYTIVYQLRHSSKSKLEDMKESHILLIQKLKSPLSASVYSVQPGTTAQQSFSKMDLVRGRSVPVFVEPVKASKLPKDAAHGDVLSGTITMAADAQVRTRLNRRERKKRTDHPEWSTWCVRALVTKGKVKPAETTSSSSKKSKKNKKNKAYKDAIKAADLDFIKSATKDDVDVLAEIGERHAGALDVQLAVITKRFDLTDSKESLLPLIEEAVDSVDTRALAEYFGRTDVVEEETQEAKDAAAKRKEDMTSTKSNLIALLLLQLKCALELEGDARTNTARTAITNAKRWTDPYKDSKWALSLAKYHMAREEYGQALQCIGDETSKDAFELKQQLFDKLGWTDLFDSRSVHVLFPSARPLFVE</sequence>
<accession>F2UQV8</accession>
<gene>
    <name evidence="15" type="ORF">PTSG_10288</name>
</gene>
<dbReference type="AlphaFoldDB" id="F2UQV8"/>
<feature type="active site" description="Charge relay system" evidence="9">
    <location>
        <position position="446"/>
    </location>
</feature>
<evidence type="ECO:0000259" key="13">
    <source>
        <dbReference type="Pfam" id="PF21223"/>
    </source>
</evidence>
<dbReference type="InterPro" id="IPR050131">
    <property type="entry name" value="Peptidase_S8_subtilisin-like"/>
</dbReference>
<dbReference type="InterPro" id="IPR015500">
    <property type="entry name" value="Peptidase_S8_subtilisin-rel"/>
</dbReference>
<dbReference type="InterPro" id="IPR046940">
    <property type="entry name" value="TPPII_Ig-like_sf"/>
</dbReference>
<dbReference type="Gene3D" id="3.40.50.200">
    <property type="entry name" value="Peptidase S8/S53 domain"/>
    <property type="match status" value="2"/>
</dbReference>
<feature type="active site" description="Charge relay system" evidence="9">
    <location>
        <position position="261"/>
    </location>
</feature>
<reference evidence="15" key="1">
    <citation type="submission" date="2009-08" db="EMBL/GenBank/DDBJ databases">
        <title>Annotation of Salpingoeca rosetta.</title>
        <authorList>
            <consortium name="The Broad Institute Genome Sequencing Platform"/>
            <person name="Russ C."/>
            <person name="Cuomo C."/>
            <person name="Burger G."/>
            <person name="Gray M.W."/>
            <person name="Holland P.W.H."/>
            <person name="King N."/>
            <person name="Lang F.B.F."/>
            <person name="Roger A.J."/>
            <person name="Ruiz-Trillo I."/>
            <person name="Young S.K."/>
            <person name="Zeng Q."/>
            <person name="Gargeya S."/>
            <person name="Alvarado L."/>
            <person name="Berlin A."/>
            <person name="Chapman S.B."/>
            <person name="Chen Z."/>
            <person name="Freedman E."/>
            <person name="Gellesch M."/>
            <person name="Goldberg J."/>
            <person name="Griggs A."/>
            <person name="Gujja S."/>
            <person name="Heilman E."/>
            <person name="Heiman D."/>
            <person name="Howarth C."/>
            <person name="Mehta T."/>
            <person name="Neiman D."/>
            <person name="Pearson M."/>
            <person name="Roberts A."/>
            <person name="Saif S."/>
            <person name="Shea T."/>
            <person name="Shenoy N."/>
            <person name="Sisk P."/>
            <person name="Stolte C."/>
            <person name="Sykes S."/>
            <person name="White J."/>
            <person name="Yandava C."/>
            <person name="Haas B."/>
            <person name="Nusbaum C."/>
            <person name="Birren B."/>
        </authorList>
    </citation>
    <scope>NUCLEOTIDE SEQUENCE [LARGE SCALE GENOMIC DNA]</scope>
    <source>
        <strain evidence="15">ATCC 50818</strain>
    </source>
</reference>
<dbReference type="PANTHER" id="PTHR43806">
    <property type="entry name" value="PEPTIDASE S8"/>
    <property type="match status" value="1"/>
</dbReference>
<dbReference type="EMBL" id="GL832990">
    <property type="protein sequence ID" value="EGD80014.1"/>
    <property type="molecule type" value="Genomic_DNA"/>
</dbReference>
<evidence type="ECO:0000256" key="7">
    <source>
        <dbReference type="ARBA" id="ARBA00022801"/>
    </source>
</evidence>
<dbReference type="InterPro" id="IPR036852">
    <property type="entry name" value="Peptidase_S8/S53_dom_sf"/>
</dbReference>
<evidence type="ECO:0000256" key="3">
    <source>
        <dbReference type="ARBA" id="ARBA00012462"/>
    </source>
</evidence>
<dbReference type="GeneID" id="16068862"/>
<dbReference type="Gene3D" id="2.60.40.3170">
    <property type="match status" value="1"/>
</dbReference>